<dbReference type="eggNOG" id="COG0620">
    <property type="taxonomic scope" value="Bacteria"/>
</dbReference>
<dbReference type="NCBIfam" id="NF005085">
    <property type="entry name" value="PRK06520.1"/>
    <property type="match status" value="1"/>
</dbReference>
<dbReference type="PANTHER" id="PTHR43844:SF1">
    <property type="entry name" value="METHIONINE SYNTHASE"/>
    <property type="match status" value="1"/>
</dbReference>
<protein>
    <submittedName>
        <fullName evidence="2">Methionine synthase, vitamin-B12 independent</fullName>
    </submittedName>
</protein>
<proteinExistence type="predicted"/>
<evidence type="ECO:0000259" key="1">
    <source>
        <dbReference type="Pfam" id="PF01717"/>
    </source>
</evidence>
<dbReference type="InterPro" id="IPR002629">
    <property type="entry name" value="Met_Synth_C/arc"/>
</dbReference>
<accession>Q20YV2</accession>
<dbReference type="STRING" id="316056.RPC_4159"/>
<dbReference type="AlphaFoldDB" id="Q20YV2"/>
<dbReference type="RefSeq" id="WP_011474565.1">
    <property type="nucleotide sequence ID" value="NC_007925.1"/>
</dbReference>
<dbReference type="EMBL" id="CP000301">
    <property type="protein sequence ID" value="ABD89684.1"/>
    <property type="molecule type" value="Genomic_DNA"/>
</dbReference>
<gene>
    <name evidence="2" type="ordered locus">RPC_4159</name>
</gene>
<dbReference type="Pfam" id="PF01717">
    <property type="entry name" value="Meth_synt_2"/>
    <property type="match status" value="1"/>
</dbReference>
<dbReference type="CDD" id="cd03311">
    <property type="entry name" value="CIMS_C_terminal_like"/>
    <property type="match status" value="1"/>
</dbReference>
<organism evidence="2">
    <name type="scientific">Rhodopseudomonas palustris (strain BisB18)</name>
    <dbReference type="NCBI Taxonomy" id="316056"/>
    <lineage>
        <taxon>Bacteria</taxon>
        <taxon>Pseudomonadati</taxon>
        <taxon>Pseudomonadota</taxon>
        <taxon>Alphaproteobacteria</taxon>
        <taxon>Hyphomicrobiales</taxon>
        <taxon>Nitrobacteraceae</taxon>
        <taxon>Rhodopseudomonas</taxon>
    </lineage>
</organism>
<dbReference type="HOGENOM" id="CLU_058877_0_0_5"/>
<name>Q20YV2_RHOPB</name>
<dbReference type="GO" id="GO:0008270">
    <property type="term" value="F:zinc ion binding"/>
    <property type="evidence" value="ECO:0007669"/>
    <property type="project" value="InterPro"/>
</dbReference>
<dbReference type="InterPro" id="IPR038071">
    <property type="entry name" value="UROD/MetE-like_sf"/>
</dbReference>
<feature type="domain" description="Cobalamin-independent methionine synthase MetE C-terminal/archaeal" evidence="1">
    <location>
        <begin position="156"/>
        <end position="354"/>
    </location>
</feature>
<dbReference type="OrthoDB" id="6430685at2"/>
<reference evidence="2" key="1">
    <citation type="submission" date="2006-03" db="EMBL/GenBank/DDBJ databases">
        <title>Complete sequence of Rhodopseudomonas palustris BisB18.</title>
        <authorList>
            <consortium name="US DOE Joint Genome Institute"/>
            <person name="Copeland A."/>
            <person name="Lucas S."/>
            <person name="Lapidus A."/>
            <person name="Barry K."/>
            <person name="Detter J.C."/>
            <person name="Glavina del Rio T."/>
            <person name="Hammon N."/>
            <person name="Israni S."/>
            <person name="Dalin E."/>
            <person name="Tice H."/>
            <person name="Pitluck S."/>
            <person name="Chain P."/>
            <person name="Malfatti S."/>
            <person name="Shin M."/>
            <person name="Vergez L."/>
            <person name="Schmutz J."/>
            <person name="Larimer F."/>
            <person name="Land M."/>
            <person name="Hauser L."/>
            <person name="Pelletier D.A."/>
            <person name="Kyrpides N."/>
            <person name="Anderson I."/>
            <person name="Oda Y."/>
            <person name="Harwood C.S."/>
            <person name="Richardson P."/>
        </authorList>
    </citation>
    <scope>NUCLEOTIDE SEQUENCE [LARGE SCALE GENOMIC DNA]</scope>
    <source>
        <strain evidence="2">BisB18</strain>
    </source>
</reference>
<dbReference type="GO" id="GO:0003871">
    <property type="term" value="F:5-methyltetrahydropteroyltriglutamate-homocysteine S-methyltransferase activity"/>
    <property type="evidence" value="ECO:0007669"/>
    <property type="project" value="InterPro"/>
</dbReference>
<dbReference type="SUPFAM" id="SSF51726">
    <property type="entry name" value="UROD/MetE-like"/>
    <property type="match status" value="1"/>
</dbReference>
<dbReference type="KEGG" id="rpc:RPC_4159"/>
<dbReference type="Gene3D" id="3.20.20.210">
    <property type="match status" value="1"/>
</dbReference>
<evidence type="ECO:0000313" key="2">
    <source>
        <dbReference type="EMBL" id="ABD89684.1"/>
    </source>
</evidence>
<dbReference type="PANTHER" id="PTHR43844">
    <property type="entry name" value="METHIONINE SYNTHASE"/>
    <property type="match status" value="1"/>
</dbReference>
<sequence>MQRTRPPFRADHVGSLLRPQKIEDARAKLASGAITADDLRKIEDVEIEKLVHKQSAYGLKLATDGGFRDSGPLDFIGGLAGCELDADGRSVRVIGKLDFPDDHPLPTQFKVLQRHAEIAHVTPKLTIPSPSVLHFRGGRDAISQEAYPSIGLFFEDLAKTYRKAVKALYDEGCRYLQFDDPVWAHLCSEAERQTLRERGTDAANLQQVYARIINYAIAERPSDMVITSHVGRGNFRYSWLASGGYEPVAETLLAGINCDGYVLEFDCDRAGGFESLRFLPKGNKVVVLGLIGSKSGALESKPELVRRLQEAAKFVPLEQLALAPQSGFAAAAEGHSLTEDEQWTKLRLAVEVANEVWGR</sequence>
<dbReference type="GO" id="GO:0009086">
    <property type="term" value="P:methionine biosynthetic process"/>
    <property type="evidence" value="ECO:0007669"/>
    <property type="project" value="InterPro"/>
</dbReference>